<reference evidence="3" key="3">
    <citation type="submission" date="2018-04" db="EMBL/GenBank/DDBJ databases">
        <authorList>
            <person name="Sheh A."/>
            <person name="Shen Z."/>
            <person name="Mannion A.J."/>
            <person name="Fox J.G."/>
        </authorList>
    </citation>
    <scope>NUCLEOTIDE SEQUENCE</scope>
    <source>
        <strain evidence="3">MIT 97-6194</strain>
    </source>
</reference>
<keyword evidence="1" id="KW-0472">Membrane</keyword>
<keyword evidence="1" id="KW-0812">Transmembrane</keyword>
<evidence type="ECO:0000313" key="2">
    <source>
        <dbReference type="EMBL" id="MWV69978.1"/>
    </source>
</evidence>
<feature type="transmembrane region" description="Helical" evidence="1">
    <location>
        <begin position="7"/>
        <end position="25"/>
    </location>
</feature>
<accession>A0A347VNN2</accession>
<name>A0A347VNN2_9HELI</name>
<gene>
    <name evidence="2" type="ORF">DCO61_08195</name>
    <name evidence="3" type="ORF">LS64_011095</name>
</gene>
<keyword evidence="4" id="KW-1185">Reference proteome</keyword>
<dbReference type="EMBL" id="JRMP02000025">
    <property type="protein sequence ID" value="TLD91996.1"/>
    <property type="molecule type" value="Genomic_DNA"/>
</dbReference>
<reference evidence="2 5" key="4">
    <citation type="submission" date="2019-12" db="EMBL/GenBank/DDBJ databases">
        <title>Multi-Generational Helicobacter saguini Isolates.</title>
        <authorList>
            <person name="Mannion A."/>
            <person name="Shen Z."/>
            <person name="Fox J.G."/>
        </authorList>
    </citation>
    <scope>NUCLEOTIDE SEQUENCE [LARGE SCALE GENOMIC DNA]</scope>
    <source>
        <strain evidence="2">16-048</strain>
        <strain evidence="5">16-048 (F4)</strain>
    </source>
</reference>
<organism evidence="3 4">
    <name type="scientific">Helicobacter saguini</name>
    <dbReference type="NCBI Taxonomy" id="1548018"/>
    <lineage>
        <taxon>Bacteria</taxon>
        <taxon>Pseudomonadati</taxon>
        <taxon>Campylobacterota</taxon>
        <taxon>Epsilonproteobacteria</taxon>
        <taxon>Campylobacterales</taxon>
        <taxon>Helicobacteraceae</taxon>
        <taxon>Helicobacter</taxon>
    </lineage>
</organism>
<reference evidence="3 4" key="2">
    <citation type="journal article" date="2016" name="Infect. Immun.">
        <title>Helicobacter saguini, a Novel Helicobacter Isolated from Cotton-Top Tamarins with Ulcerative Colitis, Has Proinflammatory Properties and Induces Typhlocolitis and Dysplasia in Gnotobiotic IL-10-/- Mice.</title>
        <authorList>
            <person name="Shen Z."/>
            <person name="Mannion A."/>
            <person name="Whary M.T."/>
            <person name="Muthupalani S."/>
            <person name="Sheh A."/>
            <person name="Feng Y."/>
            <person name="Gong G."/>
            <person name="Vandamme P."/>
            <person name="Holcombe H.R."/>
            <person name="Paster B.J."/>
            <person name="Fox J.G."/>
        </authorList>
    </citation>
    <scope>NUCLEOTIDE SEQUENCE [LARGE SCALE GENOMIC DNA]</scope>
    <source>
        <strain evidence="3 4">MIT 97-6194</strain>
    </source>
</reference>
<reference evidence="3 4" key="1">
    <citation type="journal article" date="2014" name="Genome Announc.">
        <title>Draft genome sequences of eight enterohepatic helicobacter species isolated from both laboratory and wild rodents.</title>
        <authorList>
            <person name="Sheh A."/>
            <person name="Shen Z."/>
            <person name="Fox J.G."/>
        </authorList>
    </citation>
    <scope>NUCLEOTIDE SEQUENCE [LARGE SCALE GENOMIC DNA]</scope>
    <source>
        <strain evidence="3 4">MIT 97-6194</strain>
    </source>
</reference>
<evidence type="ECO:0000313" key="4">
    <source>
        <dbReference type="Proteomes" id="UP000029714"/>
    </source>
</evidence>
<proteinExistence type="predicted"/>
<feature type="transmembrane region" description="Helical" evidence="1">
    <location>
        <begin position="78"/>
        <end position="94"/>
    </location>
</feature>
<dbReference type="Proteomes" id="UP000029714">
    <property type="component" value="Unassembled WGS sequence"/>
</dbReference>
<dbReference type="AlphaFoldDB" id="A0A347VNN2"/>
<keyword evidence="1" id="KW-1133">Transmembrane helix</keyword>
<dbReference type="RefSeq" id="WP_034574021.1">
    <property type="nucleotide sequence ID" value="NZ_JRMP02000025.1"/>
</dbReference>
<protein>
    <submittedName>
        <fullName evidence="3">Uncharacterized protein</fullName>
    </submittedName>
</protein>
<sequence>MQKLKRFYRIYTIIIALLSLFSMVITGPNGMSLGETIFTFVFYMILPIVFYGTFIFFPNKILKKKDNTQLNQEKTFKILYFIALMIFIFGLFVINR</sequence>
<evidence type="ECO:0000313" key="5">
    <source>
        <dbReference type="Proteomes" id="UP000477070"/>
    </source>
</evidence>
<dbReference type="Proteomes" id="UP000477070">
    <property type="component" value="Unassembled WGS sequence"/>
</dbReference>
<feature type="transmembrane region" description="Helical" evidence="1">
    <location>
        <begin position="37"/>
        <end position="57"/>
    </location>
</feature>
<comment type="caution">
    <text evidence="3">The sequence shown here is derived from an EMBL/GenBank/DDBJ whole genome shotgun (WGS) entry which is preliminary data.</text>
</comment>
<dbReference type="EMBL" id="QBIU01000001">
    <property type="protein sequence ID" value="MWV69978.1"/>
    <property type="molecule type" value="Genomic_DNA"/>
</dbReference>
<evidence type="ECO:0000256" key="1">
    <source>
        <dbReference type="SAM" id="Phobius"/>
    </source>
</evidence>
<evidence type="ECO:0000313" key="3">
    <source>
        <dbReference type="EMBL" id="TLD91996.1"/>
    </source>
</evidence>